<evidence type="ECO:0000259" key="1">
    <source>
        <dbReference type="Pfam" id="PF01526"/>
    </source>
</evidence>
<evidence type="ECO:0000313" key="2">
    <source>
        <dbReference type="EMBL" id="MEA5259161.1"/>
    </source>
</evidence>
<keyword evidence="3" id="KW-1185">Reference proteome</keyword>
<comment type="caution">
    <text evidence="2">The sequence shown here is derived from an EMBL/GenBank/DDBJ whole genome shotgun (WGS) entry which is preliminary data.</text>
</comment>
<proteinExistence type="predicted"/>
<sequence>MSLTPKFARAVSWGDSGEIKFATKTEQLLADVCRRLIQNTIIAWNYLYMSNEVLKANSKERKTLIKAIEESSPIRWKHINLHGTFDFSKEALHNALDFNIEELINFDWKD</sequence>
<organism evidence="2 3">
    <name type="scientific">Arcicella aquatica</name>
    <dbReference type="NCBI Taxonomy" id="217141"/>
    <lineage>
        <taxon>Bacteria</taxon>
        <taxon>Pseudomonadati</taxon>
        <taxon>Bacteroidota</taxon>
        <taxon>Cytophagia</taxon>
        <taxon>Cytophagales</taxon>
        <taxon>Flectobacillaceae</taxon>
        <taxon>Arcicella</taxon>
    </lineage>
</organism>
<dbReference type="EMBL" id="JAYFUL010000026">
    <property type="protein sequence ID" value="MEA5259161.1"/>
    <property type="molecule type" value="Genomic_DNA"/>
</dbReference>
<feature type="domain" description="Tn3 transposase DDE" evidence="1">
    <location>
        <begin position="6"/>
        <end position="85"/>
    </location>
</feature>
<dbReference type="RefSeq" id="WP_323250670.1">
    <property type="nucleotide sequence ID" value="NZ_JAYFUL010000026.1"/>
</dbReference>
<dbReference type="InterPro" id="IPR002513">
    <property type="entry name" value="Tn3_Tnp_DDE_dom"/>
</dbReference>
<accession>A0ABU5QRZ6</accession>
<reference evidence="2 3" key="1">
    <citation type="submission" date="2023-12" db="EMBL/GenBank/DDBJ databases">
        <title>Novel species of the genus Arcicella isolated from rivers.</title>
        <authorList>
            <person name="Lu H."/>
        </authorList>
    </citation>
    <scope>NUCLEOTIDE SEQUENCE [LARGE SCALE GENOMIC DNA]</scope>
    <source>
        <strain evidence="2 3">LMG 21963</strain>
    </source>
</reference>
<dbReference type="Pfam" id="PF01526">
    <property type="entry name" value="DDE_Tnp_Tn3"/>
    <property type="match status" value="1"/>
</dbReference>
<protein>
    <submittedName>
        <fullName evidence="2">Tn3 family transposase</fullName>
    </submittedName>
</protein>
<evidence type="ECO:0000313" key="3">
    <source>
        <dbReference type="Proteomes" id="UP001304671"/>
    </source>
</evidence>
<name>A0ABU5QRZ6_9BACT</name>
<gene>
    <name evidence="2" type="ORF">VB264_15300</name>
</gene>
<dbReference type="Proteomes" id="UP001304671">
    <property type="component" value="Unassembled WGS sequence"/>
</dbReference>